<name>A0ABS4FKQ9_9BACL</name>
<accession>A0ABS4FKQ9</accession>
<keyword evidence="1" id="KW-1133">Transmembrane helix</keyword>
<gene>
    <name evidence="2" type="ORF">J2Z18_005992</name>
</gene>
<dbReference type="GeneID" id="95407829"/>
<protein>
    <submittedName>
        <fullName evidence="2">Uncharacterized protein</fullName>
    </submittedName>
</protein>
<organism evidence="2 3">
    <name type="scientific">Paenibacillus lactis</name>
    <dbReference type="NCBI Taxonomy" id="228574"/>
    <lineage>
        <taxon>Bacteria</taxon>
        <taxon>Bacillati</taxon>
        <taxon>Bacillota</taxon>
        <taxon>Bacilli</taxon>
        <taxon>Bacillales</taxon>
        <taxon>Paenibacillaceae</taxon>
        <taxon>Paenibacillus</taxon>
    </lineage>
</organism>
<feature type="transmembrane region" description="Helical" evidence="1">
    <location>
        <begin position="49"/>
        <end position="70"/>
    </location>
</feature>
<keyword evidence="1" id="KW-0472">Membrane</keyword>
<evidence type="ECO:0000256" key="1">
    <source>
        <dbReference type="SAM" id="Phobius"/>
    </source>
</evidence>
<comment type="caution">
    <text evidence="2">The sequence shown here is derived from an EMBL/GenBank/DDBJ whole genome shotgun (WGS) entry which is preliminary data.</text>
</comment>
<reference evidence="2 3" key="1">
    <citation type="submission" date="2021-03" db="EMBL/GenBank/DDBJ databases">
        <title>Genomic Encyclopedia of Type Strains, Phase IV (KMG-IV): sequencing the most valuable type-strain genomes for metagenomic binning, comparative biology and taxonomic classification.</title>
        <authorList>
            <person name="Goeker M."/>
        </authorList>
    </citation>
    <scope>NUCLEOTIDE SEQUENCE [LARGE SCALE GENOMIC DNA]</scope>
    <source>
        <strain evidence="2 3">DSM 15596</strain>
    </source>
</reference>
<evidence type="ECO:0000313" key="2">
    <source>
        <dbReference type="EMBL" id="MBP1896850.1"/>
    </source>
</evidence>
<dbReference type="EMBL" id="JAGGKI010000032">
    <property type="protein sequence ID" value="MBP1896850.1"/>
    <property type="molecule type" value="Genomic_DNA"/>
</dbReference>
<keyword evidence="3" id="KW-1185">Reference proteome</keyword>
<evidence type="ECO:0000313" key="3">
    <source>
        <dbReference type="Proteomes" id="UP000706926"/>
    </source>
</evidence>
<feature type="transmembrane region" description="Helical" evidence="1">
    <location>
        <begin position="90"/>
        <end position="106"/>
    </location>
</feature>
<proteinExistence type="predicted"/>
<dbReference type="Proteomes" id="UP000706926">
    <property type="component" value="Unassembled WGS sequence"/>
</dbReference>
<keyword evidence="1" id="KW-0812">Transmembrane</keyword>
<dbReference type="RefSeq" id="WP_028405748.1">
    <property type="nucleotide sequence ID" value="NZ_CP139098.1"/>
</dbReference>
<sequence length="190" mass="20662">MSSACYRIAWGLLLVLINVRVGGLDLLPDPLGYLLAASGLWTLSERSRFFQAGGAAALLLLIGSIARMIVGEPGTGFLNGLPPTILELSLRLLDMLLSTLLIYGICKGIMSSFSGESSLNIAGRARVCLGWFMTVQGLWLASYPFTLNVDQDIMAFCLFILTIAVMISQAAVLLMLRAAGRSWREMEERK</sequence>
<feature type="transmembrane region" description="Helical" evidence="1">
    <location>
        <begin position="153"/>
        <end position="176"/>
    </location>
</feature>
<feature type="transmembrane region" description="Helical" evidence="1">
    <location>
        <begin position="127"/>
        <end position="147"/>
    </location>
</feature>